<feature type="transmembrane region" description="Helical" evidence="10">
    <location>
        <begin position="270"/>
        <end position="287"/>
    </location>
</feature>
<keyword evidence="12" id="KW-1185">Reference proteome</keyword>
<feature type="transmembrane region" description="Helical" evidence="10">
    <location>
        <begin position="405"/>
        <end position="424"/>
    </location>
</feature>
<evidence type="ECO:0000256" key="5">
    <source>
        <dbReference type="ARBA" id="ARBA00022984"/>
    </source>
</evidence>
<dbReference type="GO" id="GO:0071555">
    <property type="term" value="P:cell wall organization"/>
    <property type="evidence" value="ECO:0007669"/>
    <property type="project" value="UniProtKB-KW"/>
</dbReference>
<feature type="transmembrane region" description="Helical" evidence="10">
    <location>
        <begin position="436"/>
        <end position="458"/>
    </location>
</feature>
<keyword evidence="10" id="KW-0961">Cell wall biogenesis/degradation</keyword>
<keyword evidence="6 10" id="KW-1133">Transmembrane helix</keyword>
<comment type="subcellular location">
    <subcellularLocation>
        <location evidence="1 10">Cell membrane</location>
        <topology evidence="1 10">Multi-pass membrane protein</topology>
    </subcellularLocation>
</comment>
<keyword evidence="2 10" id="KW-1003">Cell membrane</keyword>
<dbReference type="InterPro" id="IPR051050">
    <property type="entry name" value="Lipid_II_flippase_MurJ/MviN"/>
</dbReference>
<keyword evidence="3 10" id="KW-0812">Transmembrane</keyword>
<dbReference type="PRINTS" id="PR01806">
    <property type="entry name" value="VIRFACTRMVIN"/>
</dbReference>
<evidence type="ECO:0000256" key="1">
    <source>
        <dbReference type="ARBA" id="ARBA00004651"/>
    </source>
</evidence>
<comment type="caution">
    <text evidence="10">Lacks conserved residue(s) required for the propagation of feature annotation.</text>
</comment>
<keyword evidence="5 10" id="KW-0573">Peptidoglycan synthesis</keyword>
<feature type="transmembrane region" description="Helical" evidence="10">
    <location>
        <begin position="156"/>
        <end position="174"/>
    </location>
</feature>
<evidence type="ECO:0000256" key="7">
    <source>
        <dbReference type="ARBA" id="ARBA00023136"/>
    </source>
</evidence>
<evidence type="ECO:0000256" key="8">
    <source>
        <dbReference type="ARBA" id="ARBA00060041"/>
    </source>
</evidence>
<dbReference type="AlphaFoldDB" id="A0A6G5QHQ2"/>
<feature type="transmembrane region" description="Helical" evidence="10">
    <location>
        <begin position="308"/>
        <end position="335"/>
    </location>
</feature>
<dbReference type="GO" id="GO:0034204">
    <property type="term" value="P:lipid translocation"/>
    <property type="evidence" value="ECO:0007669"/>
    <property type="project" value="TreeGrafter"/>
</dbReference>
<evidence type="ECO:0000256" key="9">
    <source>
        <dbReference type="ARBA" id="ARBA00061532"/>
    </source>
</evidence>
<feature type="transmembrane region" description="Helical" evidence="10">
    <location>
        <begin position="355"/>
        <end position="373"/>
    </location>
</feature>
<dbReference type="GO" id="GO:0005886">
    <property type="term" value="C:plasma membrane"/>
    <property type="evidence" value="ECO:0007669"/>
    <property type="project" value="UniProtKB-SubCell"/>
</dbReference>
<proteinExistence type="inferred from homology"/>
<organism evidence="11 12">
    <name type="scientific">Campylobacter mucosalis CCUG 21559</name>
    <dbReference type="NCBI Taxonomy" id="1032067"/>
    <lineage>
        <taxon>Bacteria</taxon>
        <taxon>Pseudomonadati</taxon>
        <taxon>Campylobacterota</taxon>
        <taxon>Epsilonproteobacteria</taxon>
        <taxon>Campylobacterales</taxon>
        <taxon>Campylobacteraceae</taxon>
        <taxon>Campylobacter</taxon>
    </lineage>
</organism>
<evidence type="ECO:0000313" key="11">
    <source>
        <dbReference type="EMBL" id="QCD45107.1"/>
    </source>
</evidence>
<feature type="transmembrane region" description="Helical" evidence="10">
    <location>
        <begin position="380"/>
        <end position="399"/>
    </location>
</feature>
<evidence type="ECO:0000313" key="12">
    <source>
        <dbReference type="Proteomes" id="UP000503264"/>
    </source>
</evidence>
<accession>A0A6G5QHQ2</accession>
<dbReference type="GO" id="GO:0015648">
    <property type="term" value="F:lipid-linked peptidoglycan transporter activity"/>
    <property type="evidence" value="ECO:0007669"/>
    <property type="project" value="UniProtKB-UniRule"/>
</dbReference>
<reference evidence="11 12" key="1">
    <citation type="submission" date="2016-07" db="EMBL/GenBank/DDBJ databases">
        <title>Comparative genomics of the Campylobacter concisus group.</title>
        <authorList>
            <person name="Miller W.G."/>
            <person name="Yee E."/>
            <person name="Chapman M.H."/>
            <person name="Huynh S."/>
            <person name="Bono J.L."/>
            <person name="On S.L.W."/>
            <person name="StLeger J."/>
            <person name="Foster G."/>
            <person name="Parker C.T."/>
        </authorList>
    </citation>
    <scope>NUCLEOTIDE SEQUENCE [LARGE SCALE GENOMIC DNA]</scope>
    <source>
        <strain evidence="11 12">CCUG 21559</strain>
    </source>
</reference>
<evidence type="ECO:0000256" key="10">
    <source>
        <dbReference type="HAMAP-Rule" id="MF_02078"/>
    </source>
</evidence>
<comment type="pathway">
    <text evidence="10">Cell wall biogenesis; peptidoglycan biosynthesis.</text>
</comment>
<evidence type="ECO:0000256" key="2">
    <source>
        <dbReference type="ARBA" id="ARBA00022475"/>
    </source>
</evidence>
<comment type="function">
    <text evidence="8 10">Involved in peptidoglycan biosynthesis. Transports lipid-linked peptidoglycan precursors from the inner to the outer leaflet of the cytoplasmic membrane.</text>
</comment>
<sequence length="466" mass="51717">MFIKGFFSNASGILVSRILGLLRDILTALVLGAGIFSDLFFIAFKMPNLFRRIFGEGAFSQAFLPNFTKSVKKSLFSGEIFLKFLLFIGILTLLVNLFTEQFIAIIATGLSEADTKNAVPLVRINFYYLALIYAVTFLGTLLQYKGHFATTAFSTALLNLSMIFSLFLANGLSQKEVATYLSYGVVIGGVLQLLTHLLALKFKGLNPLFFGGIFRYLKGKKTNTKGFFVNFYHGLLGSSAMQISAFLDTWLASFLASGSISYMFYANRIFQLPLAIFAIALSQALFPKITRLLKNSDEKNALLQTKNAFMILFFALLASSVGGVILSEPIIWLLFERGNFTHADTIECAKVLCAYLVGLTPFGLAKLFSLWIYARLKQKLAAKISAICLIFNLILALIFMQFWGAVGLALASSFGGFLQLFLYVKEFGYAKFLAIIRINFILLTAILITAEIFLLTFLKGIFYANL</sequence>
<dbReference type="InterPro" id="IPR004268">
    <property type="entry name" value="MurJ"/>
</dbReference>
<dbReference type="PANTHER" id="PTHR47019">
    <property type="entry name" value="LIPID II FLIPPASE MURJ"/>
    <property type="match status" value="1"/>
</dbReference>
<protein>
    <recommendedName>
        <fullName evidence="10">Probable lipid II flippase MurJ</fullName>
    </recommendedName>
</protein>
<evidence type="ECO:0000256" key="4">
    <source>
        <dbReference type="ARBA" id="ARBA00022960"/>
    </source>
</evidence>
<comment type="similarity">
    <text evidence="9 10">Belongs to the MurJ/MviN family.</text>
</comment>
<keyword evidence="4 10" id="KW-0133">Cell shape</keyword>
<dbReference type="UniPathway" id="UPA00219"/>
<dbReference type="HAMAP" id="MF_02078">
    <property type="entry name" value="MurJ_MviN"/>
    <property type="match status" value="1"/>
</dbReference>
<evidence type="ECO:0000256" key="3">
    <source>
        <dbReference type="ARBA" id="ARBA00022692"/>
    </source>
</evidence>
<feature type="transmembrane region" description="Helical" evidence="10">
    <location>
        <begin position="80"/>
        <end position="106"/>
    </location>
</feature>
<feature type="transmembrane region" description="Helical" evidence="10">
    <location>
        <begin position="25"/>
        <end position="44"/>
    </location>
</feature>
<evidence type="ECO:0000256" key="6">
    <source>
        <dbReference type="ARBA" id="ARBA00022989"/>
    </source>
</evidence>
<name>A0A6G5QHQ2_9BACT</name>
<dbReference type="Proteomes" id="UP000503264">
    <property type="component" value="Chromosome"/>
</dbReference>
<dbReference type="RefSeq" id="WP_171994388.1">
    <property type="nucleotide sequence ID" value="NZ_CP012542.1"/>
</dbReference>
<dbReference type="Pfam" id="PF03023">
    <property type="entry name" value="MurJ"/>
    <property type="match status" value="1"/>
</dbReference>
<gene>
    <name evidence="10 11" type="primary">murJ</name>
    <name evidence="11" type="ORF">CMUC_1343</name>
</gene>
<keyword evidence="7 10" id="KW-0472">Membrane</keyword>
<dbReference type="GO" id="GO:0009252">
    <property type="term" value="P:peptidoglycan biosynthetic process"/>
    <property type="evidence" value="ECO:0007669"/>
    <property type="project" value="UniProtKB-UniRule"/>
</dbReference>
<dbReference type="NCBIfam" id="TIGR01695">
    <property type="entry name" value="murJ_mviN"/>
    <property type="match status" value="1"/>
</dbReference>
<feature type="transmembrane region" description="Helical" evidence="10">
    <location>
        <begin position="180"/>
        <end position="200"/>
    </location>
</feature>
<dbReference type="PANTHER" id="PTHR47019:SF1">
    <property type="entry name" value="LIPID II FLIPPASE MURJ"/>
    <property type="match status" value="1"/>
</dbReference>
<dbReference type="GO" id="GO:0008360">
    <property type="term" value="P:regulation of cell shape"/>
    <property type="evidence" value="ECO:0007669"/>
    <property type="project" value="UniProtKB-KW"/>
</dbReference>
<dbReference type="EMBL" id="CP012542">
    <property type="protein sequence ID" value="QCD45107.1"/>
    <property type="molecule type" value="Genomic_DNA"/>
</dbReference>
<keyword evidence="10" id="KW-0813">Transport</keyword>
<feature type="transmembrane region" description="Helical" evidence="10">
    <location>
        <begin position="126"/>
        <end position="144"/>
    </location>
</feature>
<dbReference type="CDD" id="cd13123">
    <property type="entry name" value="MATE_MurJ_like"/>
    <property type="match status" value="1"/>
</dbReference>